<comment type="caution">
    <text evidence="2">The sequence shown here is derived from an EMBL/GenBank/DDBJ whole genome shotgun (WGS) entry which is preliminary data.</text>
</comment>
<reference evidence="2" key="1">
    <citation type="submission" date="2022-04" db="EMBL/GenBank/DDBJ databases">
        <title>Desulfatitalea alkaliphila sp. nov., a novel anaerobic sulfate-reducing bacterium isolated from terrestrial mud volcano, Taman Peninsula, Russia.</title>
        <authorList>
            <person name="Khomyakova M.A."/>
            <person name="Merkel A.Y."/>
            <person name="Slobodkin A.I."/>
        </authorList>
    </citation>
    <scope>NUCLEOTIDE SEQUENCE</scope>
    <source>
        <strain evidence="2">M08but</strain>
    </source>
</reference>
<evidence type="ECO:0000259" key="1">
    <source>
        <dbReference type="Pfam" id="PF12740"/>
    </source>
</evidence>
<keyword evidence="3" id="KW-1185">Reference proteome</keyword>
<evidence type="ECO:0000313" key="2">
    <source>
        <dbReference type="EMBL" id="MCJ8502190.1"/>
    </source>
</evidence>
<dbReference type="PANTHER" id="PTHR33428">
    <property type="entry name" value="CHLOROPHYLLASE-2, CHLOROPLASTIC"/>
    <property type="match status" value="1"/>
</dbReference>
<dbReference type="PROSITE" id="PS51257">
    <property type="entry name" value="PROKAR_LIPOPROTEIN"/>
    <property type="match status" value="1"/>
</dbReference>
<protein>
    <recommendedName>
        <fullName evidence="1">PET hydrolase/cutinase-like domain-containing protein</fullName>
    </recommendedName>
</protein>
<name>A0AA41R6N9_9BACT</name>
<dbReference type="AlphaFoldDB" id="A0AA41R6N9"/>
<dbReference type="EMBL" id="JALJRB010000022">
    <property type="protein sequence ID" value="MCJ8502190.1"/>
    <property type="molecule type" value="Genomic_DNA"/>
</dbReference>
<organism evidence="2 3">
    <name type="scientific">Desulfatitalea alkaliphila</name>
    <dbReference type="NCBI Taxonomy" id="2929485"/>
    <lineage>
        <taxon>Bacteria</taxon>
        <taxon>Pseudomonadati</taxon>
        <taxon>Thermodesulfobacteriota</taxon>
        <taxon>Desulfobacteria</taxon>
        <taxon>Desulfobacterales</taxon>
        <taxon>Desulfosarcinaceae</taxon>
        <taxon>Desulfatitalea</taxon>
    </lineage>
</organism>
<dbReference type="InterPro" id="IPR041127">
    <property type="entry name" value="PET_hydrolase/cutinase-like"/>
</dbReference>
<dbReference type="Gene3D" id="3.40.50.1820">
    <property type="entry name" value="alpha/beta hydrolase"/>
    <property type="match status" value="1"/>
</dbReference>
<sequence>MMKSLRKVLFSNTTVYVAIACLFLMLSACEPRWGDSGCDPTVTPSMPIAEQYAEQGSYSTTTTRVSGFRIYHPHHMDGYHPIITWGNGTGAPTMGYTGFLNHLASWGFVVIASDSSMTGSGEEMRAGVDYLLQQHQDPTSPFYGMLDTTKVGTTGHSQGGGGAINAATDPRVTCSAPLAPSPGDIRNVRGPIFLVAGANDTLVSPSLVRSTSFNRATAPTFFGIAKGMDHMSFTGNLGLARGYVTAWFMYHLQNDIYAGEAFIGRCEICNDTNWDVSQKHF</sequence>
<feature type="domain" description="PET hydrolase/cutinase-like" evidence="1">
    <location>
        <begin position="49"/>
        <end position="256"/>
    </location>
</feature>
<gene>
    <name evidence="2" type="ORF">MRX98_16520</name>
</gene>
<evidence type="ECO:0000313" key="3">
    <source>
        <dbReference type="Proteomes" id="UP001165427"/>
    </source>
</evidence>
<dbReference type="PANTHER" id="PTHR33428:SF14">
    <property type="entry name" value="CARBOXYLESTERASE TYPE B DOMAIN-CONTAINING PROTEIN"/>
    <property type="match status" value="1"/>
</dbReference>
<dbReference type="InterPro" id="IPR029058">
    <property type="entry name" value="AB_hydrolase_fold"/>
</dbReference>
<dbReference type="Pfam" id="PF12740">
    <property type="entry name" value="PETase"/>
    <property type="match status" value="1"/>
</dbReference>
<dbReference type="SUPFAM" id="SSF53474">
    <property type="entry name" value="alpha/beta-Hydrolases"/>
    <property type="match status" value="1"/>
</dbReference>
<dbReference type="RefSeq" id="WP_246912531.1">
    <property type="nucleotide sequence ID" value="NZ_JALJRB010000022.1"/>
</dbReference>
<accession>A0AA41R6N9</accession>
<proteinExistence type="predicted"/>
<dbReference type="Proteomes" id="UP001165427">
    <property type="component" value="Unassembled WGS sequence"/>
</dbReference>